<keyword evidence="1" id="KW-0812">Transmembrane</keyword>
<dbReference type="EMBL" id="BMNA01000001">
    <property type="protein sequence ID" value="GGL88345.1"/>
    <property type="molecule type" value="Genomic_DNA"/>
</dbReference>
<dbReference type="RefSeq" id="WP_188939879.1">
    <property type="nucleotide sequence ID" value="NZ_BMNA01000001.1"/>
</dbReference>
<keyword evidence="1" id="KW-0472">Membrane</keyword>
<proteinExistence type="predicted"/>
<evidence type="ECO:0000313" key="3">
    <source>
        <dbReference type="Proteomes" id="UP000655208"/>
    </source>
</evidence>
<sequence length="49" mass="5129">MAAQRQTGSSGRRLRWILLGAAILIIAIVVVVVLITAGGNPTDMPGTRN</sequence>
<comment type="caution">
    <text evidence="2">The sequence shown here is derived from an EMBL/GenBank/DDBJ whole genome shotgun (WGS) entry which is preliminary data.</text>
</comment>
<reference evidence="2" key="2">
    <citation type="submission" date="2020-09" db="EMBL/GenBank/DDBJ databases">
        <authorList>
            <person name="Sun Q."/>
            <person name="Zhou Y."/>
        </authorList>
    </citation>
    <scope>NUCLEOTIDE SEQUENCE</scope>
    <source>
        <strain evidence="2">CGMCC 4.7308</strain>
    </source>
</reference>
<name>A0A917WAC8_9ACTN</name>
<protein>
    <submittedName>
        <fullName evidence="2">Uncharacterized protein</fullName>
    </submittedName>
</protein>
<gene>
    <name evidence="2" type="ORF">GCM10011594_04980</name>
</gene>
<evidence type="ECO:0000256" key="1">
    <source>
        <dbReference type="SAM" id="Phobius"/>
    </source>
</evidence>
<evidence type="ECO:0000313" key="2">
    <source>
        <dbReference type="EMBL" id="GGL88345.1"/>
    </source>
</evidence>
<reference evidence="2" key="1">
    <citation type="journal article" date="2014" name="Int. J. Syst. Evol. Microbiol.">
        <title>Complete genome sequence of Corynebacterium casei LMG S-19264T (=DSM 44701T), isolated from a smear-ripened cheese.</title>
        <authorList>
            <consortium name="US DOE Joint Genome Institute (JGI-PGF)"/>
            <person name="Walter F."/>
            <person name="Albersmeier A."/>
            <person name="Kalinowski J."/>
            <person name="Ruckert C."/>
        </authorList>
    </citation>
    <scope>NUCLEOTIDE SEQUENCE</scope>
    <source>
        <strain evidence="2">CGMCC 4.7308</strain>
    </source>
</reference>
<organism evidence="2 3">
    <name type="scientific">Nakamurella endophytica</name>
    <dbReference type="NCBI Taxonomy" id="1748367"/>
    <lineage>
        <taxon>Bacteria</taxon>
        <taxon>Bacillati</taxon>
        <taxon>Actinomycetota</taxon>
        <taxon>Actinomycetes</taxon>
        <taxon>Nakamurellales</taxon>
        <taxon>Nakamurellaceae</taxon>
        <taxon>Nakamurella</taxon>
    </lineage>
</organism>
<dbReference type="Proteomes" id="UP000655208">
    <property type="component" value="Unassembled WGS sequence"/>
</dbReference>
<dbReference type="AlphaFoldDB" id="A0A917WAC8"/>
<keyword evidence="3" id="KW-1185">Reference proteome</keyword>
<keyword evidence="1" id="KW-1133">Transmembrane helix</keyword>
<accession>A0A917WAC8</accession>
<feature type="transmembrane region" description="Helical" evidence="1">
    <location>
        <begin position="16"/>
        <end position="39"/>
    </location>
</feature>